<dbReference type="RefSeq" id="WP_254155354.1">
    <property type="nucleotide sequence ID" value="NZ_JAHESD010000054.1"/>
</dbReference>
<dbReference type="InterPro" id="IPR001610">
    <property type="entry name" value="PAC"/>
</dbReference>
<dbReference type="SUPFAM" id="SSF55785">
    <property type="entry name" value="PYP-like sensor domain (PAS domain)"/>
    <property type="match status" value="5"/>
</dbReference>
<reference evidence="10 11" key="1">
    <citation type="submission" date="2021-05" db="EMBL/GenBank/DDBJ databases">
        <title>A Polyphasic approach of four new species of the genus Ohtaekwangia: Ohtaekwangia histidinii sp. nov., Ohtaekwangia cretensis sp. nov., Ohtaekwangia indiensis sp. nov., Ohtaekwangia reichenbachii sp. nov. from diverse environment.</title>
        <authorList>
            <person name="Octaviana S."/>
        </authorList>
    </citation>
    <scope>NUCLEOTIDE SEQUENCE [LARGE SCALE GENOMIC DNA]</scope>
    <source>
        <strain evidence="10 11">PWU20</strain>
    </source>
</reference>
<evidence type="ECO:0000256" key="3">
    <source>
        <dbReference type="ARBA" id="ARBA00022553"/>
    </source>
</evidence>
<keyword evidence="11" id="KW-1185">Reference proteome</keyword>
<feature type="region of interest" description="Disordered" evidence="6">
    <location>
        <begin position="1"/>
        <end position="31"/>
    </location>
</feature>
<dbReference type="InterPro" id="IPR003594">
    <property type="entry name" value="HATPase_dom"/>
</dbReference>
<dbReference type="Gene3D" id="3.30.450.20">
    <property type="entry name" value="PAS domain"/>
    <property type="match status" value="5"/>
</dbReference>
<feature type="domain" description="PAS" evidence="8">
    <location>
        <begin position="580"/>
        <end position="628"/>
    </location>
</feature>
<proteinExistence type="predicted"/>
<dbReference type="InterPro" id="IPR052162">
    <property type="entry name" value="Sensor_kinase/Photoreceptor"/>
</dbReference>
<sequence length="921" mass="106554">MPRKSINKGKPRKQLPGKKSLSKKKSVSSASSSYRKKLKNLSEVEQRLNLALEVAQIGTWEWNIRTNDVTWSAGVHKLFGLSKEAFDGTFETYLNLIHPNDRKAVTERINYALSNNTTCSVIHRLVWLNGEVRWLECIGKTVLGRNKKPLKMTGTIQDITTRKNIEQEREDWKTRHELVAKSAGLVIYDYDISSGNIVWSGNSDFVLGYRSEELGNIQRWIKLIHADDREQALLELKTAQGALTPYDVNYRFRKKNGDYCYMHDRGFFVADQNGDPTRMLGMMMDVSKARQTEETLKENYRFRESIERTMPGILYVHDLSSRQTIYINKVEAPLSFTNGKDLYTDEDLNKLKGEIRSKIIHPDDIKKLYHWTKEVAGTVRESEYRVLMKDNQYRWFHSRDTPFRWDEQGNVTQIIGISQDITAQKEASEKLRNSERSYRELFDSVGEGICIQREDGLIIDVNRGASVLYGYNKEELIGRTPGFLSAEKKNDFDFIRHKLKEAARGEIQRFEFWGKKKNEEVFLVEVQLTKGTYFGEEIIIATHWDITERRKTEEALRESEQRFRALHAASFGGIGLHDHGVIIDCNQGLCNLTGFTYDELIGKNGIELIAPEWRDFVINNIKTSFEGAYDVEGIKKDGTRYILEVHGKNIPYEGKNIRVTEFRDVTERKRAQEQIIEQNTKLIAVAEDLKRKNDQLEEFTQIVSHNLRSPVGNIVTLLSFFENTTSEAERKEYLNLLKESSAMTLYMLNDLNEVLKVKQNKNIEKQELRFEAVLQQVFKMLNAKISNTGAQINFDFNNGPTLIYPNIYLESILLNLLDNALKYRHPERPPYIEFKTYKDRSDNTVLVVRDNGLGINLQRYGHQVFKLRKTFHKHPESRGVGLFMIKNQIETMGGEITIESKEGEGSTFLINFSKHQSDATQ</sequence>
<dbReference type="Proteomes" id="UP000772618">
    <property type="component" value="Unassembled WGS sequence"/>
</dbReference>
<evidence type="ECO:0000256" key="5">
    <source>
        <dbReference type="ARBA" id="ARBA00022777"/>
    </source>
</evidence>
<dbReference type="SUPFAM" id="SSF55874">
    <property type="entry name" value="ATPase domain of HSP90 chaperone/DNA topoisomerase II/histidine kinase"/>
    <property type="match status" value="1"/>
</dbReference>
<evidence type="ECO:0000259" key="7">
    <source>
        <dbReference type="PROSITE" id="PS50109"/>
    </source>
</evidence>
<dbReference type="EC" id="2.7.13.3" evidence="2"/>
<dbReference type="EMBL" id="JAHESD010000054">
    <property type="protein sequence ID" value="MBT1705408.1"/>
    <property type="molecule type" value="Genomic_DNA"/>
</dbReference>
<dbReference type="PROSITE" id="PS50112">
    <property type="entry name" value="PAS"/>
    <property type="match status" value="3"/>
</dbReference>
<comment type="caution">
    <text evidence="10">The sequence shown here is derived from an EMBL/GenBank/DDBJ whole genome shotgun (WGS) entry which is preliminary data.</text>
</comment>
<dbReference type="Gene3D" id="3.30.565.10">
    <property type="entry name" value="Histidine kinase-like ATPase, C-terminal domain"/>
    <property type="match status" value="1"/>
</dbReference>
<feature type="compositionally biased region" description="Basic residues" evidence="6">
    <location>
        <begin position="1"/>
        <end position="26"/>
    </location>
</feature>
<dbReference type="InterPro" id="IPR035965">
    <property type="entry name" value="PAS-like_dom_sf"/>
</dbReference>
<evidence type="ECO:0000259" key="9">
    <source>
        <dbReference type="PROSITE" id="PS50113"/>
    </source>
</evidence>
<name>A0ABS5VVE9_9BACT</name>
<keyword evidence="3" id="KW-0597">Phosphoprotein</keyword>
<dbReference type="SMART" id="SM00387">
    <property type="entry name" value="HATPase_c"/>
    <property type="match status" value="1"/>
</dbReference>
<dbReference type="SUPFAM" id="SSF47384">
    <property type="entry name" value="Homodimeric domain of signal transducing histidine kinase"/>
    <property type="match status" value="1"/>
</dbReference>
<feature type="domain" description="PAS" evidence="8">
    <location>
        <begin position="434"/>
        <end position="506"/>
    </location>
</feature>
<feature type="domain" description="Histidine kinase" evidence="7">
    <location>
        <begin position="702"/>
        <end position="916"/>
    </location>
</feature>
<dbReference type="Pfam" id="PF02518">
    <property type="entry name" value="HATPase_c"/>
    <property type="match status" value="1"/>
</dbReference>
<evidence type="ECO:0000313" key="10">
    <source>
        <dbReference type="EMBL" id="MBT1705408.1"/>
    </source>
</evidence>
<dbReference type="InterPro" id="IPR003661">
    <property type="entry name" value="HisK_dim/P_dom"/>
</dbReference>
<dbReference type="InterPro" id="IPR005467">
    <property type="entry name" value="His_kinase_dom"/>
</dbReference>
<feature type="domain" description="PAC" evidence="9">
    <location>
        <begin position="380"/>
        <end position="433"/>
    </location>
</feature>
<evidence type="ECO:0000256" key="1">
    <source>
        <dbReference type="ARBA" id="ARBA00000085"/>
    </source>
</evidence>
<accession>A0ABS5VVE9</accession>
<feature type="domain" description="PAC" evidence="9">
    <location>
        <begin position="246"/>
        <end position="298"/>
    </location>
</feature>
<dbReference type="InterPro" id="IPR004358">
    <property type="entry name" value="Sig_transdc_His_kin-like_C"/>
</dbReference>
<dbReference type="Gene3D" id="1.10.287.130">
    <property type="match status" value="1"/>
</dbReference>
<dbReference type="SMART" id="SM00388">
    <property type="entry name" value="HisKA"/>
    <property type="match status" value="1"/>
</dbReference>
<evidence type="ECO:0000259" key="8">
    <source>
        <dbReference type="PROSITE" id="PS50112"/>
    </source>
</evidence>
<evidence type="ECO:0000313" key="11">
    <source>
        <dbReference type="Proteomes" id="UP000772618"/>
    </source>
</evidence>
<dbReference type="CDD" id="cd00082">
    <property type="entry name" value="HisKA"/>
    <property type="match status" value="1"/>
</dbReference>
<keyword evidence="5" id="KW-0418">Kinase</keyword>
<protein>
    <recommendedName>
        <fullName evidence="2">histidine kinase</fullName>
        <ecNumber evidence="2">2.7.13.3</ecNumber>
    </recommendedName>
</protein>
<evidence type="ECO:0000256" key="6">
    <source>
        <dbReference type="SAM" id="MobiDB-lite"/>
    </source>
</evidence>
<dbReference type="InterPro" id="IPR036097">
    <property type="entry name" value="HisK_dim/P_sf"/>
</dbReference>
<dbReference type="PANTHER" id="PTHR43304">
    <property type="entry name" value="PHYTOCHROME-LIKE PROTEIN CPH1"/>
    <property type="match status" value="1"/>
</dbReference>
<dbReference type="Pfam" id="PF08447">
    <property type="entry name" value="PAS_3"/>
    <property type="match status" value="3"/>
</dbReference>
<dbReference type="PANTHER" id="PTHR43304:SF1">
    <property type="entry name" value="PAC DOMAIN-CONTAINING PROTEIN"/>
    <property type="match status" value="1"/>
</dbReference>
<keyword evidence="4" id="KW-0808">Transferase</keyword>
<dbReference type="CDD" id="cd00130">
    <property type="entry name" value="PAS"/>
    <property type="match status" value="5"/>
</dbReference>
<dbReference type="NCBIfam" id="TIGR00229">
    <property type="entry name" value="sensory_box"/>
    <property type="match status" value="4"/>
</dbReference>
<dbReference type="PRINTS" id="PR00344">
    <property type="entry name" value="BCTRLSENSOR"/>
</dbReference>
<comment type="catalytic activity">
    <reaction evidence="1">
        <text>ATP + protein L-histidine = ADP + protein N-phospho-L-histidine.</text>
        <dbReference type="EC" id="2.7.13.3"/>
    </reaction>
</comment>
<dbReference type="InterPro" id="IPR036890">
    <property type="entry name" value="HATPase_C_sf"/>
</dbReference>
<evidence type="ECO:0000256" key="4">
    <source>
        <dbReference type="ARBA" id="ARBA00022679"/>
    </source>
</evidence>
<dbReference type="SMART" id="SM00091">
    <property type="entry name" value="PAS"/>
    <property type="match status" value="4"/>
</dbReference>
<dbReference type="SMART" id="SM00086">
    <property type="entry name" value="PAC"/>
    <property type="match status" value="5"/>
</dbReference>
<organism evidence="10 11">
    <name type="scientific">Chryseosolibacter indicus</name>
    <dbReference type="NCBI Taxonomy" id="2782351"/>
    <lineage>
        <taxon>Bacteria</taxon>
        <taxon>Pseudomonadati</taxon>
        <taxon>Bacteroidota</taxon>
        <taxon>Cytophagia</taxon>
        <taxon>Cytophagales</taxon>
        <taxon>Chryseotaleaceae</taxon>
        <taxon>Chryseosolibacter</taxon>
    </lineage>
</organism>
<dbReference type="InterPro" id="IPR013655">
    <property type="entry name" value="PAS_fold_3"/>
</dbReference>
<dbReference type="Gene3D" id="2.10.70.100">
    <property type="match status" value="1"/>
</dbReference>
<dbReference type="PROSITE" id="PS50109">
    <property type="entry name" value="HIS_KIN"/>
    <property type="match status" value="1"/>
</dbReference>
<evidence type="ECO:0000256" key="2">
    <source>
        <dbReference type="ARBA" id="ARBA00012438"/>
    </source>
</evidence>
<feature type="domain" description="PAS" evidence="8">
    <location>
        <begin position="44"/>
        <end position="116"/>
    </location>
</feature>
<dbReference type="InterPro" id="IPR000014">
    <property type="entry name" value="PAS"/>
</dbReference>
<gene>
    <name evidence="10" type="ORF">KK060_19110</name>
</gene>
<dbReference type="InterPro" id="IPR000700">
    <property type="entry name" value="PAS-assoc_C"/>
</dbReference>
<dbReference type="PROSITE" id="PS50113">
    <property type="entry name" value="PAC"/>
    <property type="match status" value="2"/>
</dbReference>
<dbReference type="Pfam" id="PF13426">
    <property type="entry name" value="PAS_9"/>
    <property type="match status" value="2"/>
</dbReference>